<dbReference type="SUPFAM" id="SSF53850">
    <property type="entry name" value="Periplasmic binding protein-like II"/>
    <property type="match status" value="1"/>
</dbReference>
<dbReference type="GO" id="GO:0006782">
    <property type="term" value="P:protoporphyrinogen IX biosynthetic process"/>
    <property type="evidence" value="ECO:0007669"/>
    <property type="project" value="UniProtKB-UniRule"/>
</dbReference>
<comment type="catalytic activity">
    <reaction evidence="7 8">
        <text>4 porphobilinogen + H2O = hydroxymethylbilane + 4 NH4(+)</text>
        <dbReference type="Rhea" id="RHEA:13185"/>
        <dbReference type="ChEBI" id="CHEBI:15377"/>
        <dbReference type="ChEBI" id="CHEBI:28938"/>
        <dbReference type="ChEBI" id="CHEBI:57845"/>
        <dbReference type="ChEBI" id="CHEBI:58126"/>
        <dbReference type="EC" id="2.5.1.61"/>
    </reaction>
</comment>
<comment type="miscellaneous">
    <text evidence="8">The porphobilinogen subunits are added to the dipyrromethane group.</text>
</comment>
<evidence type="ECO:0000259" key="10">
    <source>
        <dbReference type="Pfam" id="PF03900"/>
    </source>
</evidence>
<evidence type="ECO:0000256" key="6">
    <source>
        <dbReference type="ARBA" id="ARBA00023244"/>
    </source>
</evidence>
<comment type="caution">
    <text evidence="11">The sequence shown here is derived from an EMBL/GenBank/DDBJ whole genome shotgun (WGS) entry which is preliminary data.</text>
</comment>
<organism evidence="11 12">
    <name type="scientific">Veillonella montpellierensis DNF00314</name>
    <dbReference type="NCBI Taxonomy" id="1401067"/>
    <lineage>
        <taxon>Bacteria</taxon>
        <taxon>Bacillati</taxon>
        <taxon>Bacillota</taxon>
        <taxon>Negativicutes</taxon>
        <taxon>Veillonellales</taxon>
        <taxon>Veillonellaceae</taxon>
        <taxon>Veillonella</taxon>
    </lineage>
</organism>
<keyword evidence="5 8" id="KW-0808">Transferase</keyword>
<reference evidence="11 12" key="1">
    <citation type="submission" date="2014-07" db="EMBL/GenBank/DDBJ databases">
        <authorList>
            <person name="McCorrison J."/>
            <person name="Sanka R."/>
            <person name="Torralba M."/>
            <person name="Gillis M."/>
            <person name="Haft D.H."/>
            <person name="Methe B."/>
            <person name="Sutton G."/>
            <person name="Nelson K.E."/>
        </authorList>
    </citation>
    <scope>NUCLEOTIDE SEQUENCE [LARGE SCALE GENOMIC DNA]</scope>
    <source>
        <strain evidence="11 12">DNF00314</strain>
    </source>
</reference>
<dbReference type="FunFam" id="3.40.190.10:FF:000005">
    <property type="entry name" value="Porphobilinogen deaminase"/>
    <property type="match status" value="1"/>
</dbReference>
<dbReference type="RefSeq" id="WP_038152529.1">
    <property type="nucleotide sequence ID" value="NZ_JRNT01000013.1"/>
</dbReference>
<dbReference type="Pfam" id="PF01379">
    <property type="entry name" value="Porphobil_deam"/>
    <property type="match status" value="1"/>
</dbReference>
<dbReference type="GO" id="GO:0005737">
    <property type="term" value="C:cytoplasm"/>
    <property type="evidence" value="ECO:0007669"/>
    <property type="project" value="UniProtKB-UniRule"/>
</dbReference>
<gene>
    <name evidence="8" type="primary">hemC</name>
    <name evidence="11" type="ORF">HMPREF0872_05135</name>
</gene>
<dbReference type="PANTHER" id="PTHR11557:SF0">
    <property type="entry name" value="PORPHOBILINOGEN DEAMINASE"/>
    <property type="match status" value="1"/>
</dbReference>
<keyword evidence="12" id="KW-1185">Reference proteome</keyword>
<dbReference type="FunFam" id="3.40.190.10:FF:000004">
    <property type="entry name" value="Porphobilinogen deaminase"/>
    <property type="match status" value="1"/>
</dbReference>
<dbReference type="EC" id="2.5.1.61" evidence="8"/>
<evidence type="ECO:0000259" key="9">
    <source>
        <dbReference type="Pfam" id="PF01379"/>
    </source>
</evidence>
<feature type="modified residue" description="S-(dipyrrolylmethanemethyl)cysteine" evidence="8">
    <location>
        <position position="241"/>
    </location>
</feature>
<evidence type="ECO:0000313" key="12">
    <source>
        <dbReference type="Proteomes" id="UP000029628"/>
    </source>
</evidence>
<dbReference type="InterPro" id="IPR000860">
    <property type="entry name" value="HemC"/>
</dbReference>
<name>A0A096AJV9_9FIRM</name>
<evidence type="ECO:0000256" key="5">
    <source>
        <dbReference type="ARBA" id="ARBA00022679"/>
    </source>
</evidence>
<dbReference type="InterPro" id="IPR036803">
    <property type="entry name" value="Porphobilinogen_deaminase_C_sf"/>
</dbReference>
<evidence type="ECO:0000256" key="2">
    <source>
        <dbReference type="ARBA" id="ARBA00004735"/>
    </source>
</evidence>
<dbReference type="eggNOG" id="COG0181">
    <property type="taxonomic scope" value="Bacteria"/>
</dbReference>
<dbReference type="Pfam" id="PF03900">
    <property type="entry name" value="Porphobil_deamC"/>
    <property type="match status" value="1"/>
</dbReference>
<dbReference type="NCBIfam" id="TIGR00212">
    <property type="entry name" value="hemC"/>
    <property type="match status" value="1"/>
</dbReference>
<dbReference type="Gene3D" id="3.40.190.10">
    <property type="entry name" value="Periplasmic binding protein-like II"/>
    <property type="match status" value="2"/>
</dbReference>
<evidence type="ECO:0000313" key="11">
    <source>
        <dbReference type="EMBL" id="KGF47363.1"/>
    </source>
</evidence>
<comment type="similarity">
    <text evidence="3 8">Belongs to the HMBS family.</text>
</comment>
<protein>
    <recommendedName>
        <fullName evidence="8">Porphobilinogen deaminase</fullName>
        <shortName evidence="8">PBG</shortName>
        <ecNumber evidence="8">2.5.1.61</ecNumber>
    </recommendedName>
    <alternativeName>
        <fullName evidence="8">Hydroxymethylbilane synthase</fullName>
        <shortName evidence="8">HMBS</shortName>
    </alternativeName>
    <alternativeName>
        <fullName evidence="8">Pre-uroporphyrinogen synthase</fullName>
    </alternativeName>
</protein>
<dbReference type="CDD" id="cd13646">
    <property type="entry name" value="PBP2_EcHMBS_like"/>
    <property type="match status" value="1"/>
</dbReference>
<dbReference type="InterPro" id="IPR022418">
    <property type="entry name" value="Porphobilinogen_deaminase_C"/>
</dbReference>
<dbReference type="AlphaFoldDB" id="A0A096AJV9"/>
<dbReference type="PRINTS" id="PR00151">
    <property type="entry name" value="PORPHBDMNASE"/>
</dbReference>
<evidence type="ECO:0000256" key="1">
    <source>
        <dbReference type="ARBA" id="ARBA00002869"/>
    </source>
</evidence>
<dbReference type="EMBL" id="JRNT01000013">
    <property type="protein sequence ID" value="KGF47363.1"/>
    <property type="molecule type" value="Genomic_DNA"/>
</dbReference>
<comment type="function">
    <text evidence="1 8">Tetrapolymerization of the monopyrrole PBG into the hydroxymethylbilane pre-uroporphyrinogen in several discrete steps.</text>
</comment>
<accession>A0A096AJV9</accession>
<dbReference type="InterPro" id="IPR022417">
    <property type="entry name" value="Porphobilin_deaminase_N"/>
</dbReference>
<feature type="domain" description="Porphobilinogen deaminase C-terminal" evidence="10">
    <location>
        <begin position="227"/>
        <end position="294"/>
    </location>
</feature>
<dbReference type="PIRSF" id="PIRSF001438">
    <property type="entry name" value="4pyrrol_synth_OHMeBilane_synth"/>
    <property type="match status" value="1"/>
</dbReference>
<dbReference type="Gene3D" id="3.30.160.40">
    <property type="entry name" value="Porphobilinogen deaminase, C-terminal domain"/>
    <property type="match status" value="1"/>
</dbReference>
<dbReference type="HAMAP" id="MF_00260">
    <property type="entry name" value="Porphobil_deam"/>
    <property type="match status" value="1"/>
</dbReference>
<dbReference type="PANTHER" id="PTHR11557">
    <property type="entry name" value="PORPHOBILINOGEN DEAMINASE"/>
    <property type="match status" value="1"/>
</dbReference>
<comment type="subunit">
    <text evidence="4 8">Monomer.</text>
</comment>
<comment type="cofactor">
    <cofactor evidence="8">
        <name>dipyrromethane</name>
        <dbReference type="ChEBI" id="CHEBI:60342"/>
    </cofactor>
    <text evidence="8">Binds 1 dipyrromethane group covalently.</text>
</comment>
<proteinExistence type="inferred from homology"/>
<sequence length="312" mass="34217">MRNSIKIGTRQSALAVWQATYIRDELQRLYPTCTIELVHFTTKGDAILEKPLADIGGKGLFTAELEAAMHRGDIDIAVHSLKDMPTELPDGLVLGAISKREAPYDALVAPVYKTLDQLPQGAKVGTSSLRRQAQLLHARPDLDIHVLRGNVQTRLRKLEDEQFDAIVLAQAGLKRLGLDHLITQVFSVDDMIPAVGQGALAIECRDDDEEMLSMLAPINHEETRCAVEGERSFLRQLQGNCQVPMGVHGMIDNHQLTLQGLIASIDGKDVYEGSISGPLCKANMLGKNLAKALYEEGGKQIIETLIKEGIIK</sequence>
<comment type="pathway">
    <text evidence="2">Porphyrin-containing compound metabolism; protoporphyrin-IX biosynthesis; coproporphyrinogen-III from 5-aminolevulinate: step 2/4.</text>
</comment>
<feature type="domain" description="Porphobilinogen deaminase N-terminal" evidence="9">
    <location>
        <begin position="5"/>
        <end position="212"/>
    </location>
</feature>
<evidence type="ECO:0000256" key="8">
    <source>
        <dbReference type="HAMAP-Rule" id="MF_00260"/>
    </source>
</evidence>
<dbReference type="GO" id="GO:0004418">
    <property type="term" value="F:hydroxymethylbilane synthase activity"/>
    <property type="evidence" value="ECO:0007669"/>
    <property type="project" value="UniProtKB-UniRule"/>
</dbReference>
<evidence type="ECO:0000256" key="7">
    <source>
        <dbReference type="ARBA" id="ARBA00048169"/>
    </source>
</evidence>
<dbReference type="Proteomes" id="UP000029628">
    <property type="component" value="Unassembled WGS sequence"/>
</dbReference>
<dbReference type="InterPro" id="IPR022419">
    <property type="entry name" value="Porphobilin_deaminase_cofac_BS"/>
</dbReference>
<dbReference type="PROSITE" id="PS00533">
    <property type="entry name" value="PORPHOBILINOGEN_DEAM"/>
    <property type="match status" value="1"/>
</dbReference>
<dbReference type="SUPFAM" id="SSF54782">
    <property type="entry name" value="Porphobilinogen deaminase (hydroxymethylbilane synthase), C-terminal domain"/>
    <property type="match status" value="1"/>
</dbReference>
<keyword evidence="6 8" id="KW-0627">Porphyrin biosynthesis</keyword>
<evidence type="ECO:0000256" key="3">
    <source>
        <dbReference type="ARBA" id="ARBA00005638"/>
    </source>
</evidence>
<evidence type="ECO:0000256" key="4">
    <source>
        <dbReference type="ARBA" id="ARBA00011245"/>
    </source>
</evidence>